<keyword evidence="1" id="KW-0805">Transcription regulation</keyword>
<dbReference type="Proteomes" id="UP000325755">
    <property type="component" value="Chromosome"/>
</dbReference>
<dbReference type="SMART" id="SM00866">
    <property type="entry name" value="UTRA"/>
    <property type="match status" value="1"/>
</dbReference>
<dbReference type="InterPro" id="IPR028978">
    <property type="entry name" value="Chorismate_lyase_/UTRA_dom_sf"/>
</dbReference>
<dbReference type="InterPro" id="IPR011663">
    <property type="entry name" value="UTRA"/>
</dbReference>
<evidence type="ECO:0000256" key="3">
    <source>
        <dbReference type="ARBA" id="ARBA00023163"/>
    </source>
</evidence>
<dbReference type="SUPFAM" id="SSF64288">
    <property type="entry name" value="Chorismate lyase-like"/>
    <property type="match status" value="1"/>
</dbReference>
<dbReference type="Pfam" id="PF00392">
    <property type="entry name" value="GntR"/>
    <property type="match status" value="1"/>
</dbReference>
<reference evidence="6 7" key="1">
    <citation type="submission" date="2019-09" db="EMBL/GenBank/DDBJ databases">
        <title>Ecophysiology of the spiral-shaped methanotroph Methylospira mobilis as revealed by the complete genome sequence.</title>
        <authorList>
            <person name="Oshkin I.Y."/>
            <person name="Dedysh S.N."/>
            <person name="Miroshnikov K."/>
            <person name="Danilova O.V."/>
            <person name="Hakobyan A."/>
            <person name="Liesack W."/>
        </authorList>
    </citation>
    <scope>NUCLEOTIDE SEQUENCE [LARGE SCALE GENOMIC DNA]</scope>
    <source>
        <strain evidence="6 7">Shm1</strain>
    </source>
</reference>
<dbReference type="EMBL" id="CP044205">
    <property type="protein sequence ID" value="QFY44523.1"/>
    <property type="molecule type" value="Genomic_DNA"/>
</dbReference>
<gene>
    <name evidence="6" type="ORF">F6R98_19385</name>
</gene>
<organism evidence="6 7">
    <name type="scientific">Candidatus Methylospira mobilis</name>
    <dbReference type="NCBI Taxonomy" id="1808979"/>
    <lineage>
        <taxon>Bacteria</taxon>
        <taxon>Pseudomonadati</taxon>
        <taxon>Pseudomonadota</taxon>
        <taxon>Gammaproteobacteria</taxon>
        <taxon>Methylococcales</taxon>
        <taxon>Methylococcaceae</taxon>
        <taxon>Candidatus Methylospira</taxon>
    </lineage>
</organism>
<dbReference type="GO" id="GO:0003677">
    <property type="term" value="F:DNA binding"/>
    <property type="evidence" value="ECO:0007669"/>
    <property type="project" value="UniProtKB-KW"/>
</dbReference>
<evidence type="ECO:0000259" key="5">
    <source>
        <dbReference type="PROSITE" id="PS50949"/>
    </source>
</evidence>
<dbReference type="FunCoup" id="A0A5Q0BL07">
    <property type="interactions" value="90"/>
</dbReference>
<dbReference type="Gene3D" id="3.40.1410.10">
    <property type="entry name" value="Chorismate lyase-like"/>
    <property type="match status" value="1"/>
</dbReference>
<dbReference type="RefSeq" id="WP_153250485.1">
    <property type="nucleotide sequence ID" value="NZ_CP044205.1"/>
</dbReference>
<dbReference type="GO" id="GO:0045892">
    <property type="term" value="P:negative regulation of DNA-templated transcription"/>
    <property type="evidence" value="ECO:0007669"/>
    <property type="project" value="TreeGrafter"/>
</dbReference>
<dbReference type="CDD" id="cd07377">
    <property type="entry name" value="WHTH_GntR"/>
    <property type="match status" value="1"/>
</dbReference>
<evidence type="ECO:0000256" key="1">
    <source>
        <dbReference type="ARBA" id="ARBA00023015"/>
    </source>
</evidence>
<keyword evidence="4" id="KW-1133">Transmembrane helix</keyword>
<sequence length="253" mass="28292">MQKNNQDFAATDVLLRDNQASLYEQIATRLREEIAAGNFFPSGRLPSEAELGMRFDVSRITVRQALAKLVKEGLVIRRQGKGSYTSDKPVRHGLDTLRSFHESLVQQGLNASMELIEKERLSVPESLKSLFGADNTQSLFLKRLHRVDGEPVALGCSYLPVELDLCSWSEIEKNPAYALLASAMECPVARADISIRAQSADRGLAAALNISIGAALLMMVRTSYFVNGRFAEYSTFYIRPERYEFVLGCEYKE</sequence>
<protein>
    <submittedName>
        <fullName evidence="6">GntR family transcriptional regulator</fullName>
    </submittedName>
</protein>
<evidence type="ECO:0000256" key="4">
    <source>
        <dbReference type="SAM" id="Phobius"/>
    </source>
</evidence>
<dbReference type="Gene3D" id="1.10.10.10">
    <property type="entry name" value="Winged helix-like DNA-binding domain superfamily/Winged helix DNA-binding domain"/>
    <property type="match status" value="1"/>
</dbReference>
<dbReference type="SMART" id="SM00345">
    <property type="entry name" value="HTH_GNTR"/>
    <property type="match status" value="1"/>
</dbReference>
<dbReference type="PRINTS" id="PR00035">
    <property type="entry name" value="HTHGNTR"/>
</dbReference>
<keyword evidence="4" id="KW-0472">Membrane</keyword>
<dbReference type="InterPro" id="IPR036390">
    <property type="entry name" value="WH_DNA-bd_sf"/>
</dbReference>
<dbReference type="AlphaFoldDB" id="A0A5Q0BL07"/>
<feature type="domain" description="HTH gntR-type" evidence="5">
    <location>
        <begin position="20"/>
        <end position="88"/>
    </location>
</feature>
<dbReference type="InterPro" id="IPR050679">
    <property type="entry name" value="Bact_HTH_transcr_reg"/>
</dbReference>
<dbReference type="SUPFAM" id="SSF46785">
    <property type="entry name" value="Winged helix' DNA-binding domain"/>
    <property type="match status" value="1"/>
</dbReference>
<keyword evidence="2" id="KW-0238">DNA-binding</keyword>
<name>A0A5Q0BL07_9GAMM</name>
<accession>A0A5Q0BL07</accession>
<evidence type="ECO:0000313" key="7">
    <source>
        <dbReference type="Proteomes" id="UP000325755"/>
    </source>
</evidence>
<dbReference type="KEGG" id="mmob:F6R98_19385"/>
<dbReference type="InParanoid" id="A0A5Q0BL07"/>
<dbReference type="Pfam" id="PF07702">
    <property type="entry name" value="UTRA"/>
    <property type="match status" value="1"/>
</dbReference>
<dbReference type="PANTHER" id="PTHR44846">
    <property type="entry name" value="MANNOSYL-D-GLYCERATE TRANSPORT/METABOLISM SYSTEM REPRESSOR MNGR-RELATED"/>
    <property type="match status" value="1"/>
</dbReference>
<keyword evidence="4" id="KW-0812">Transmembrane</keyword>
<evidence type="ECO:0000313" key="6">
    <source>
        <dbReference type="EMBL" id="QFY44523.1"/>
    </source>
</evidence>
<proteinExistence type="predicted"/>
<keyword evidence="7" id="KW-1185">Reference proteome</keyword>
<evidence type="ECO:0000256" key="2">
    <source>
        <dbReference type="ARBA" id="ARBA00023125"/>
    </source>
</evidence>
<keyword evidence="3" id="KW-0804">Transcription</keyword>
<feature type="transmembrane region" description="Helical" evidence="4">
    <location>
        <begin position="203"/>
        <end position="220"/>
    </location>
</feature>
<dbReference type="OrthoDB" id="8584262at2"/>
<dbReference type="InterPro" id="IPR000524">
    <property type="entry name" value="Tscrpt_reg_HTH_GntR"/>
</dbReference>
<dbReference type="InterPro" id="IPR036388">
    <property type="entry name" value="WH-like_DNA-bd_sf"/>
</dbReference>
<dbReference type="PROSITE" id="PS50949">
    <property type="entry name" value="HTH_GNTR"/>
    <property type="match status" value="1"/>
</dbReference>
<dbReference type="GO" id="GO:0003700">
    <property type="term" value="F:DNA-binding transcription factor activity"/>
    <property type="evidence" value="ECO:0007669"/>
    <property type="project" value="InterPro"/>
</dbReference>
<dbReference type="PANTHER" id="PTHR44846:SF1">
    <property type="entry name" value="MANNOSYL-D-GLYCERATE TRANSPORT_METABOLISM SYSTEM REPRESSOR MNGR-RELATED"/>
    <property type="match status" value="1"/>
</dbReference>